<dbReference type="Proteomes" id="UP001054252">
    <property type="component" value="Unassembled WGS sequence"/>
</dbReference>
<dbReference type="SUPFAM" id="SSF101941">
    <property type="entry name" value="NAC domain"/>
    <property type="match status" value="1"/>
</dbReference>
<dbReference type="Gene3D" id="2.170.150.80">
    <property type="entry name" value="NAC domain"/>
    <property type="match status" value="1"/>
</dbReference>
<evidence type="ECO:0000313" key="8">
    <source>
        <dbReference type="Proteomes" id="UP001054252"/>
    </source>
</evidence>
<dbReference type="AlphaFoldDB" id="A0AAV5L627"/>
<feature type="compositionally biased region" description="Acidic residues" evidence="5">
    <location>
        <begin position="248"/>
        <end position="259"/>
    </location>
</feature>
<dbReference type="Pfam" id="PF02365">
    <property type="entry name" value="NAM"/>
    <property type="match status" value="1"/>
</dbReference>
<keyword evidence="4" id="KW-0539">Nucleus</keyword>
<evidence type="ECO:0000256" key="1">
    <source>
        <dbReference type="ARBA" id="ARBA00023015"/>
    </source>
</evidence>
<organism evidence="7 8">
    <name type="scientific">Rubroshorea leprosula</name>
    <dbReference type="NCBI Taxonomy" id="152421"/>
    <lineage>
        <taxon>Eukaryota</taxon>
        <taxon>Viridiplantae</taxon>
        <taxon>Streptophyta</taxon>
        <taxon>Embryophyta</taxon>
        <taxon>Tracheophyta</taxon>
        <taxon>Spermatophyta</taxon>
        <taxon>Magnoliopsida</taxon>
        <taxon>eudicotyledons</taxon>
        <taxon>Gunneridae</taxon>
        <taxon>Pentapetalae</taxon>
        <taxon>rosids</taxon>
        <taxon>malvids</taxon>
        <taxon>Malvales</taxon>
        <taxon>Dipterocarpaceae</taxon>
        <taxon>Rubroshorea</taxon>
    </lineage>
</organism>
<protein>
    <recommendedName>
        <fullName evidence="6">NAC domain-containing protein</fullName>
    </recommendedName>
</protein>
<evidence type="ECO:0000256" key="5">
    <source>
        <dbReference type="SAM" id="MobiDB-lite"/>
    </source>
</evidence>
<evidence type="ECO:0000256" key="3">
    <source>
        <dbReference type="ARBA" id="ARBA00023163"/>
    </source>
</evidence>
<gene>
    <name evidence="7" type="ORF">SLEP1_g41174</name>
</gene>
<dbReference type="InterPro" id="IPR003441">
    <property type="entry name" value="NAC-dom"/>
</dbReference>
<dbReference type="GO" id="GO:0006355">
    <property type="term" value="P:regulation of DNA-templated transcription"/>
    <property type="evidence" value="ECO:0007669"/>
    <property type="project" value="InterPro"/>
</dbReference>
<dbReference type="PROSITE" id="PS51005">
    <property type="entry name" value="NAC"/>
    <property type="match status" value="1"/>
</dbReference>
<keyword evidence="1" id="KW-0805">Transcription regulation</keyword>
<keyword evidence="8" id="KW-1185">Reference proteome</keyword>
<feature type="region of interest" description="Disordered" evidence="5">
    <location>
        <begin position="206"/>
        <end position="266"/>
    </location>
</feature>
<dbReference type="PANTHER" id="PTHR31719">
    <property type="entry name" value="NAC TRANSCRIPTION FACTOR 56"/>
    <property type="match status" value="1"/>
</dbReference>
<dbReference type="PANTHER" id="PTHR31719:SF94">
    <property type="entry name" value="PROTEIN ATAF2"/>
    <property type="match status" value="1"/>
</dbReference>
<accession>A0AAV5L627</accession>
<dbReference type="InterPro" id="IPR036093">
    <property type="entry name" value="NAC_dom_sf"/>
</dbReference>
<dbReference type="GO" id="GO:0003677">
    <property type="term" value="F:DNA binding"/>
    <property type="evidence" value="ECO:0007669"/>
    <property type="project" value="UniProtKB-KW"/>
</dbReference>
<keyword evidence="2" id="KW-0238">DNA-binding</keyword>
<comment type="caution">
    <text evidence="7">The sequence shown here is derived from an EMBL/GenBank/DDBJ whole genome shotgun (WGS) entry which is preliminary data.</text>
</comment>
<name>A0AAV5L627_9ROSI</name>
<feature type="domain" description="NAC" evidence="6">
    <location>
        <begin position="30"/>
        <end position="197"/>
    </location>
</feature>
<evidence type="ECO:0000259" key="6">
    <source>
        <dbReference type="PROSITE" id="PS51005"/>
    </source>
</evidence>
<proteinExistence type="predicted"/>
<keyword evidence="3" id="KW-0804">Transcription</keyword>
<evidence type="ECO:0000256" key="2">
    <source>
        <dbReference type="ARBA" id="ARBA00023125"/>
    </source>
</evidence>
<dbReference type="EMBL" id="BPVZ01000096">
    <property type="protein sequence ID" value="GKV32579.1"/>
    <property type="molecule type" value="Genomic_DNA"/>
</dbReference>
<sequence length="266" mass="31757">MTVGTTMAFCYANISYNEDGSTTDDYFNRFPPGYRFCPRDCELIEHYLMKKLLHQCLPHHRIRQITSVYELSPQHLTGMFKQYREKEWYFFTHANEGDEATMEYHNDINGYWKVIMVEPIIDQNGEAIIANKRSLDYYEKGMRTNWKMQQYHITSIPNIPRDSERNKEKYPGKPSYFSWLGLKILFDQWILCRIYTENNKIIETDKEEQADKEEEVDTDEEEDEAKDGAKKILTLNGPTYKKEKNMNENDEEKEEDEEEERKGSKN</sequence>
<evidence type="ECO:0000256" key="4">
    <source>
        <dbReference type="ARBA" id="ARBA00023242"/>
    </source>
</evidence>
<evidence type="ECO:0000313" key="7">
    <source>
        <dbReference type="EMBL" id="GKV32579.1"/>
    </source>
</evidence>
<feature type="compositionally biased region" description="Acidic residues" evidence="5">
    <location>
        <begin position="210"/>
        <end position="225"/>
    </location>
</feature>
<reference evidence="7 8" key="1">
    <citation type="journal article" date="2021" name="Commun. Biol.">
        <title>The genome of Shorea leprosula (Dipterocarpaceae) highlights the ecological relevance of drought in aseasonal tropical rainforests.</title>
        <authorList>
            <person name="Ng K.K.S."/>
            <person name="Kobayashi M.J."/>
            <person name="Fawcett J.A."/>
            <person name="Hatakeyama M."/>
            <person name="Paape T."/>
            <person name="Ng C.H."/>
            <person name="Ang C.C."/>
            <person name="Tnah L.H."/>
            <person name="Lee C.T."/>
            <person name="Nishiyama T."/>
            <person name="Sese J."/>
            <person name="O'Brien M.J."/>
            <person name="Copetti D."/>
            <person name="Mohd Noor M.I."/>
            <person name="Ong R.C."/>
            <person name="Putra M."/>
            <person name="Sireger I.Z."/>
            <person name="Indrioko S."/>
            <person name="Kosugi Y."/>
            <person name="Izuno A."/>
            <person name="Isagi Y."/>
            <person name="Lee S.L."/>
            <person name="Shimizu K.K."/>
        </authorList>
    </citation>
    <scope>NUCLEOTIDE SEQUENCE [LARGE SCALE GENOMIC DNA]</scope>
    <source>
        <strain evidence="7">214</strain>
    </source>
</reference>